<evidence type="ECO:0000259" key="2">
    <source>
        <dbReference type="Pfam" id="PF08718"/>
    </source>
</evidence>
<dbReference type="GO" id="GO:1902388">
    <property type="term" value="F:ceramide 1-phosphate transfer activity"/>
    <property type="evidence" value="ECO:0007669"/>
    <property type="project" value="TreeGrafter"/>
</dbReference>
<keyword evidence="4" id="KW-1185">Reference proteome</keyword>
<dbReference type="GO" id="GO:1902387">
    <property type="term" value="F:ceramide 1-phosphate binding"/>
    <property type="evidence" value="ECO:0007669"/>
    <property type="project" value="TreeGrafter"/>
</dbReference>
<evidence type="ECO:0000256" key="1">
    <source>
        <dbReference type="ARBA" id="ARBA00022448"/>
    </source>
</evidence>
<reference evidence="3" key="1">
    <citation type="submission" date="2022-01" db="UniProtKB">
        <authorList>
            <consortium name="EnsemblMetazoa"/>
        </authorList>
    </citation>
    <scope>IDENTIFICATION</scope>
</reference>
<dbReference type="GO" id="GO:0005829">
    <property type="term" value="C:cytosol"/>
    <property type="evidence" value="ECO:0007669"/>
    <property type="project" value="TreeGrafter"/>
</dbReference>
<dbReference type="PANTHER" id="PTHR10219">
    <property type="entry name" value="GLYCOLIPID TRANSFER PROTEIN-RELATED"/>
    <property type="match status" value="1"/>
</dbReference>
<dbReference type="Gene3D" id="1.10.3520.10">
    <property type="entry name" value="Glycolipid transfer protein"/>
    <property type="match status" value="1"/>
</dbReference>
<dbReference type="InterPro" id="IPR014830">
    <property type="entry name" value="Glycolipid_transfer_prot_dom"/>
</dbReference>
<dbReference type="Pfam" id="PF08718">
    <property type="entry name" value="GLTP"/>
    <property type="match status" value="1"/>
</dbReference>
<dbReference type="OrthoDB" id="205255at2759"/>
<dbReference type="PANTHER" id="PTHR10219:SF25">
    <property type="entry name" value="PLECKSTRIN HOMOLOGY DOMAIN-CONTAINING FAMILY A MEMBER 8"/>
    <property type="match status" value="1"/>
</dbReference>
<dbReference type="SUPFAM" id="SSF110004">
    <property type="entry name" value="Glycolipid transfer protein, GLTP"/>
    <property type="match status" value="1"/>
</dbReference>
<sequence length="206" mass="23668">MELNTFPYRQYNLGTIDRFISQQNGYTISVIEFIDIVEQIIPLLNVFGPSFKSLVYELKQDINVLQSSHESAGLFDDLKGLLCYANTTGAKKLTEAVLWINRCLRCFQTTLCLMLHARKHGYLTGSLAPLIRMAYIYHLRSYHSWLDQQIFESLLTHSPPTLKVVEALKDNVKETVESVFFRIASFEGTLKKFLSHLNNSLELDIN</sequence>
<keyword evidence="1" id="KW-0813">Transport</keyword>
<evidence type="ECO:0000313" key="4">
    <source>
        <dbReference type="Proteomes" id="UP000494040"/>
    </source>
</evidence>
<protein>
    <recommendedName>
        <fullName evidence="2">Glycolipid transfer protein domain-containing protein</fullName>
    </recommendedName>
</protein>
<evidence type="ECO:0000313" key="3">
    <source>
        <dbReference type="EnsemblMetazoa" id="XP_014245200.1"/>
    </source>
</evidence>
<name>A0A8I6TD08_CIMLE</name>
<dbReference type="RefSeq" id="XP_014245200.1">
    <property type="nucleotide sequence ID" value="XM_014389714.2"/>
</dbReference>
<dbReference type="Proteomes" id="UP000494040">
    <property type="component" value="Unassembled WGS sequence"/>
</dbReference>
<dbReference type="GeneID" id="106664221"/>
<dbReference type="GO" id="GO:0016020">
    <property type="term" value="C:membrane"/>
    <property type="evidence" value="ECO:0007669"/>
    <property type="project" value="TreeGrafter"/>
</dbReference>
<dbReference type="EnsemblMetazoa" id="XM_014389714.2">
    <property type="protein sequence ID" value="XP_014245200.1"/>
    <property type="gene ID" value="LOC106664221"/>
</dbReference>
<proteinExistence type="predicted"/>
<dbReference type="AlphaFoldDB" id="A0A8I6TD08"/>
<organism evidence="3 4">
    <name type="scientific">Cimex lectularius</name>
    <name type="common">Bed bug</name>
    <name type="synonym">Acanthia lectularia</name>
    <dbReference type="NCBI Taxonomy" id="79782"/>
    <lineage>
        <taxon>Eukaryota</taxon>
        <taxon>Metazoa</taxon>
        <taxon>Ecdysozoa</taxon>
        <taxon>Arthropoda</taxon>
        <taxon>Hexapoda</taxon>
        <taxon>Insecta</taxon>
        <taxon>Pterygota</taxon>
        <taxon>Neoptera</taxon>
        <taxon>Paraneoptera</taxon>
        <taxon>Hemiptera</taxon>
        <taxon>Heteroptera</taxon>
        <taxon>Panheteroptera</taxon>
        <taxon>Cimicomorpha</taxon>
        <taxon>Cimicidae</taxon>
        <taxon>Cimex</taxon>
    </lineage>
</organism>
<feature type="domain" description="Glycolipid transfer protein" evidence="2">
    <location>
        <begin position="28"/>
        <end position="168"/>
    </location>
</feature>
<dbReference type="KEGG" id="clec:106664221"/>
<dbReference type="InterPro" id="IPR036497">
    <property type="entry name" value="GLTP_sf"/>
</dbReference>
<accession>A0A8I6TD08</accession>